<name>A0A6A6BDX9_9PEZI</name>
<feature type="compositionally biased region" description="Polar residues" evidence="1">
    <location>
        <begin position="1"/>
        <end position="11"/>
    </location>
</feature>
<evidence type="ECO:0000313" key="3">
    <source>
        <dbReference type="Proteomes" id="UP000799438"/>
    </source>
</evidence>
<feature type="compositionally biased region" description="Acidic residues" evidence="1">
    <location>
        <begin position="432"/>
        <end position="443"/>
    </location>
</feature>
<proteinExistence type="predicted"/>
<protein>
    <submittedName>
        <fullName evidence="2">Uncharacterized protein</fullName>
    </submittedName>
</protein>
<feature type="region of interest" description="Disordered" evidence="1">
    <location>
        <begin position="1"/>
        <end position="87"/>
    </location>
</feature>
<gene>
    <name evidence="2" type="ORF">K452DRAFT_288152</name>
</gene>
<dbReference type="GeneID" id="54298098"/>
<evidence type="ECO:0000256" key="1">
    <source>
        <dbReference type="SAM" id="MobiDB-lite"/>
    </source>
</evidence>
<dbReference type="RefSeq" id="XP_033397167.1">
    <property type="nucleotide sequence ID" value="XM_033540602.1"/>
</dbReference>
<feature type="compositionally biased region" description="Polar residues" evidence="1">
    <location>
        <begin position="306"/>
        <end position="316"/>
    </location>
</feature>
<dbReference type="Proteomes" id="UP000799438">
    <property type="component" value="Unassembled WGS sequence"/>
</dbReference>
<feature type="region of interest" description="Disordered" evidence="1">
    <location>
        <begin position="166"/>
        <end position="185"/>
    </location>
</feature>
<dbReference type="OrthoDB" id="5138418at2759"/>
<organism evidence="2 3">
    <name type="scientific">Aplosporella prunicola CBS 121167</name>
    <dbReference type="NCBI Taxonomy" id="1176127"/>
    <lineage>
        <taxon>Eukaryota</taxon>
        <taxon>Fungi</taxon>
        <taxon>Dikarya</taxon>
        <taxon>Ascomycota</taxon>
        <taxon>Pezizomycotina</taxon>
        <taxon>Dothideomycetes</taxon>
        <taxon>Dothideomycetes incertae sedis</taxon>
        <taxon>Botryosphaeriales</taxon>
        <taxon>Aplosporellaceae</taxon>
        <taxon>Aplosporella</taxon>
    </lineage>
</organism>
<feature type="compositionally biased region" description="Low complexity" evidence="1">
    <location>
        <begin position="320"/>
        <end position="334"/>
    </location>
</feature>
<accession>A0A6A6BDX9</accession>
<keyword evidence="3" id="KW-1185">Reference proteome</keyword>
<feature type="compositionally biased region" description="Polar residues" evidence="1">
    <location>
        <begin position="370"/>
        <end position="388"/>
    </location>
</feature>
<reference evidence="2" key="1">
    <citation type="journal article" date="2020" name="Stud. Mycol.">
        <title>101 Dothideomycetes genomes: a test case for predicting lifestyles and emergence of pathogens.</title>
        <authorList>
            <person name="Haridas S."/>
            <person name="Albert R."/>
            <person name="Binder M."/>
            <person name="Bloem J."/>
            <person name="Labutti K."/>
            <person name="Salamov A."/>
            <person name="Andreopoulos B."/>
            <person name="Baker S."/>
            <person name="Barry K."/>
            <person name="Bills G."/>
            <person name="Bluhm B."/>
            <person name="Cannon C."/>
            <person name="Castanera R."/>
            <person name="Culley D."/>
            <person name="Daum C."/>
            <person name="Ezra D."/>
            <person name="Gonzalez J."/>
            <person name="Henrissat B."/>
            <person name="Kuo A."/>
            <person name="Liang C."/>
            <person name="Lipzen A."/>
            <person name="Lutzoni F."/>
            <person name="Magnuson J."/>
            <person name="Mondo S."/>
            <person name="Nolan M."/>
            <person name="Ohm R."/>
            <person name="Pangilinan J."/>
            <person name="Park H.-J."/>
            <person name="Ramirez L."/>
            <person name="Alfaro M."/>
            <person name="Sun H."/>
            <person name="Tritt A."/>
            <person name="Yoshinaga Y."/>
            <person name="Zwiers L.-H."/>
            <person name="Turgeon B."/>
            <person name="Goodwin S."/>
            <person name="Spatafora J."/>
            <person name="Crous P."/>
            <person name="Grigoriev I."/>
        </authorList>
    </citation>
    <scope>NUCLEOTIDE SEQUENCE</scope>
    <source>
        <strain evidence="2">CBS 121167</strain>
    </source>
</reference>
<evidence type="ECO:0000313" key="2">
    <source>
        <dbReference type="EMBL" id="KAF2141454.1"/>
    </source>
</evidence>
<feature type="region of interest" description="Disordered" evidence="1">
    <location>
        <begin position="250"/>
        <end position="404"/>
    </location>
</feature>
<feature type="region of interest" description="Disordered" evidence="1">
    <location>
        <begin position="432"/>
        <end position="454"/>
    </location>
</feature>
<dbReference type="EMBL" id="ML995487">
    <property type="protein sequence ID" value="KAF2141454.1"/>
    <property type="molecule type" value="Genomic_DNA"/>
</dbReference>
<sequence>MTGSPQPTKSARSVPARGALLPQKLHPCQGARASIFQPPHTPTSISSAPPHGSPLRRTGTWDDATTPNLSRKRSRADPDSSSVNNLNTPYSASANGWTTMADVSTIMRSIDTTSPPPFVNTRYTCAGGLDTPGLKAAAIYDTEDDNPYVDFRRRWSVTSHDDNAISASTALGHGKRKRSQSTNDATSEGWGRFVFTLVGGVASKVWEFARNSTFRGFYAGGGQGYKMPRPNGLNRKSSTCSVWEDVSTHHSPRGFDFSSNPVPGRFPQNELCRAREDSPQRPAKKQHTDMGASWVMVPRPTEDAKSSSTVRKTPQPNGVPRFSRPRASSGPRRSILPAPRRSSTGQTGSPAVQTEKSAYSTLPRSRAHSRTSINSNSSGKSTPLSPETQKWMAQRRREDQEANASMRKLNAQLRAMITQGRQALGTKIEIEDGEDEMMEDEGFAEGCIDQPMKW</sequence>
<feature type="compositionally biased region" description="Polar residues" evidence="1">
    <location>
        <begin position="341"/>
        <end position="363"/>
    </location>
</feature>
<dbReference type="AlphaFoldDB" id="A0A6A6BDX9"/>